<dbReference type="PANTHER" id="PTHR43708:SF5">
    <property type="entry name" value="CONSERVED EXPRESSED OXIDOREDUCTASE (EUROFUNG)-RELATED"/>
    <property type="match status" value="1"/>
</dbReference>
<proteinExistence type="inferred from homology"/>
<sequence>MPPKQLRVGVIGGGEDMHSTLATVAQVIHLPILQLLPQLYITRAVCDTSRKTADHCASKFHIPHSTTDPYELIKSLAKDLIFNLTSDEFHAPCTIAALEAGKHVMVEKPLTLGLTSGESILEAAKKAKDGAKAFKREIATIPRIMYARSRDIVGPNSFFVGQSGMEPVKHTDFPPNAVKERNERIGALLDDVWEGQEVTPERNEYCRFLGGLGSHDQSLMREVTYESGIDQVPRFDAHLAVYGEKKSVSIKYNTPYIKGLPIVVEVDELNENGEWTHRTVQTRFEDAYTAELSELYECLIHGKPIKTSVADAVEDLILFDMMYEQYKAQMAA</sequence>
<organism evidence="4 5">
    <name type="scientific">Lasallia pustulata</name>
    <dbReference type="NCBI Taxonomy" id="136370"/>
    <lineage>
        <taxon>Eukaryota</taxon>
        <taxon>Fungi</taxon>
        <taxon>Dikarya</taxon>
        <taxon>Ascomycota</taxon>
        <taxon>Pezizomycotina</taxon>
        <taxon>Lecanoromycetes</taxon>
        <taxon>OSLEUM clade</taxon>
        <taxon>Umbilicariomycetidae</taxon>
        <taxon>Umbilicariales</taxon>
        <taxon>Umbilicariaceae</taxon>
        <taxon>Lasallia</taxon>
    </lineage>
</organism>
<evidence type="ECO:0000313" key="4">
    <source>
        <dbReference type="EMBL" id="KAA6412314.1"/>
    </source>
</evidence>
<dbReference type="GO" id="GO:0000166">
    <property type="term" value="F:nucleotide binding"/>
    <property type="evidence" value="ECO:0007669"/>
    <property type="project" value="InterPro"/>
</dbReference>
<reference evidence="4 5" key="1">
    <citation type="submission" date="2019-09" db="EMBL/GenBank/DDBJ databases">
        <title>The hologenome of the rock-dwelling lichen Lasallia pustulata.</title>
        <authorList>
            <person name="Greshake Tzovaras B."/>
            <person name="Segers F."/>
            <person name="Bicker A."/>
            <person name="Dal Grande F."/>
            <person name="Otte J."/>
            <person name="Hankeln T."/>
            <person name="Schmitt I."/>
            <person name="Ebersberger I."/>
        </authorList>
    </citation>
    <scope>NUCLEOTIDE SEQUENCE [LARGE SCALE GENOMIC DNA]</scope>
    <source>
        <strain evidence="4">A1-1</strain>
    </source>
</reference>
<dbReference type="EMBL" id="VXIT01000006">
    <property type="protein sequence ID" value="KAA6412314.1"/>
    <property type="molecule type" value="Genomic_DNA"/>
</dbReference>
<dbReference type="PANTHER" id="PTHR43708">
    <property type="entry name" value="CONSERVED EXPRESSED OXIDOREDUCTASE (EUROFUNG)"/>
    <property type="match status" value="1"/>
</dbReference>
<dbReference type="Pfam" id="PF01408">
    <property type="entry name" value="GFO_IDH_MocA"/>
    <property type="match status" value="1"/>
</dbReference>
<dbReference type="GO" id="GO:0016491">
    <property type="term" value="F:oxidoreductase activity"/>
    <property type="evidence" value="ECO:0007669"/>
    <property type="project" value="UniProtKB-KW"/>
</dbReference>
<comment type="similarity">
    <text evidence="1">Belongs to the Gfo/Idh/MocA family.</text>
</comment>
<dbReference type="InterPro" id="IPR000683">
    <property type="entry name" value="Gfo/Idh/MocA-like_OxRdtase_N"/>
</dbReference>
<dbReference type="Gene3D" id="3.30.360.10">
    <property type="entry name" value="Dihydrodipicolinate Reductase, domain 2"/>
    <property type="match status" value="1"/>
</dbReference>
<dbReference type="SUPFAM" id="SSF51735">
    <property type="entry name" value="NAD(P)-binding Rossmann-fold domains"/>
    <property type="match status" value="1"/>
</dbReference>
<dbReference type="InterPro" id="IPR051317">
    <property type="entry name" value="Gfo/Idh/MocA_oxidoreduct"/>
</dbReference>
<evidence type="ECO:0000256" key="1">
    <source>
        <dbReference type="ARBA" id="ARBA00010928"/>
    </source>
</evidence>
<comment type="caution">
    <text evidence="4">The sequence shown here is derived from an EMBL/GenBank/DDBJ whole genome shotgun (WGS) entry which is preliminary data.</text>
</comment>
<dbReference type="Gene3D" id="3.40.50.720">
    <property type="entry name" value="NAD(P)-binding Rossmann-like Domain"/>
    <property type="match status" value="1"/>
</dbReference>
<dbReference type="AlphaFoldDB" id="A0A5M8PUK6"/>
<gene>
    <name evidence="4" type="ORF">FRX48_04466</name>
</gene>
<keyword evidence="2" id="KW-0560">Oxidoreductase</keyword>
<feature type="domain" description="Gfo/Idh/MocA-like oxidoreductase N-terminal" evidence="3">
    <location>
        <begin position="7"/>
        <end position="128"/>
    </location>
</feature>
<accession>A0A5M8PUK6</accession>
<evidence type="ECO:0000256" key="2">
    <source>
        <dbReference type="ARBA" id="ARBA00023002"/>
    </source>
</evidence>
<protein>
    <recommendedName>
        <fullName evidence="3">Gfo/Idh/MocA-like oxidoreductase N-terminal domain-containing protein</fullName>
    </recommendedName>
</protein>
<dbReference type="Proteomes" id="UP000324767">
    <property type="component" value="Unassembled WGS sequence"/>
</dbReference>
<evidence type="ECO:0000313" key="5">
    <source>
        <dbReference type="Proteomes" id="UP000324767"/>
    </source>
</evidence>
<dbReference type="OrthoDB" id="64915at2759"/>
<evidence type="ECO:0000259" key="3">
    <source>
        <dbReference type="Pfam" id="PF01408"/>
    </source>
</evidence>
<dbReference type="InterPro" id="IPR036291">
    <property type="entry name" value="NAD(P)-bd_dom_sf"/>
</dbReference>
<name>A0A5M8PUK6_9LECA</name>